<dbReference type="eggNOG" id="COG0318">
    <property type="taxonomic scope" value="Bacteria"/>
</dbReference>
<feature type="domain" description="AMP-binding enzyme C-terminal" evidence="3">
    <location>
        <begin position="89"/>
        <end position="159"/>
    </location>
</feature>
<accession>A0A157SMG6</accession>
<dbReference type="KEGG" id="btrm:SAMEA390648702872"/>
<name>A0A157SMG6_9BORD</name>
<protein>
    <recommendedName>
        <fullName evidence="2">long-chain-fatty-acid--CoA ligase</fullName>
        <ecNumber evidence="2">6.2.1.3</ecNumber>
    </recommendedName>
</protein>
<dbReference type="EC" id="6.2.1.3" evidence="2"/>
<dbReference type="Gene3D" id="3.30.300.30">
    <property type="match status" value="1"/>
</dbReference>
<dbReference type="Gene3D" id="3.40.50.12780">
    <property type="entry name" value="N-terminal domain of ligase-like"/>
    <property type="match status" value="1"/>
</dbReference>
<reference evidence="4 5" key="1">
    <citation type="submission" date="2016-04" db="EMBL/GenBank/DDBJ databases">
        <authorList>
            <consortium name="Pathogen Informatics"/>
        </authorList>
    </citation>
    <scope>NUCLEOTIDE SEQUENCE [LARGE SCALE GENOMIC DNA]</scope>
    <source>
        <strain evidence="4 5">H044680328</strain>
    </source>
</reference>
<dbReference type="Pfam" id="PF13193">
    <property type="entry name" value="AMP-binding_C"/>
    <property type="match status" value="1"/>
</dbReference>
<dbReference type="STRING" id="123899.SAMEA3906487_02872"/>
<proteinExistence type="predicted"/>
<dbReference type="EMBL" id="LT546645">
    <property type="protein sequence ID" value="SAI71679.1"/>
    <property type="molecule type" value="Genomic_DNA"/>
</dbReference>
<dbReference type="AlphaFoldDB" id="A0A157SMG6"/>
<keyword evidence="5" id="KW-1185">Reference proteome</keyword>
<dbReference type="InterPro" id="IPR042099">
    <property type="entry name" value="ANL_N_sf"/>
</dbReference>
<dbReference type="InterPro" id="IPR045851">
    <property type="entry name" value="AMP-bd_C_sf"/>
</dbReference>
<evidence type="ECO:0000256" key="1">
    <source>
        <dbReference type="ARBA" id="ARBA00022598"/>
    </source>
</evidence>
<organism evidence="4 5">
    <name type="scientific">Bordetella trematum</name>
    <dbReference type="NCBI Taxonomy" id="123899"/>
    <lineage>
        <taxon>Bacteria</taxon>
        <taxon>Pseudomonadati</taxon>
        <taxon>Pseudomonadota</taxon>
        <taxon>Betaproteobacteria</taxon>
        <taxon>Burkholderiales</taxon>
        <taxon>Alcaligenaceae</taxon>
        <taxon>Bordetella</taxon>
    </lineage>
</organism>
<evidence type="ECO:0000313" key="4">
    <source>
        <dbReference type="EMBL" id="SAI71679.1"/>
    </source>
</evidence>
<dbReference type="InterPro" id="IPR025110">
    <property type="entry name" value="AMP-bd_C"/>
</dbReference>
<dbReference type="InterPro" id="IPR050237">
    <property type="entry name" value="ATP-dep_AMP-bd_enzyme"/>
</dbReference>
<evidence type="ECO:0000259" key="3">
    <source>
        <dbReference type="Pfam" id="PF13193"/>
    </source>
</evidence>
<dbReference type="PATRIC" id="fig|123899.6.peg.2860"/>
<keyword evidence="1 4" id="KW-0436">Ligase</keyword>
<sequence>MAAEQTCLRVRDTQTGALLPDGMPGELEIRSPGNFVGYFGNPQASAQAMHEGYFRTGDLGYLRGDGSFVFMSRLGDAMRLGGHLVNPEEIEEAIKQHEGVEDAHVVSADVDGQPRPVAFVVASPEGSFEPQALLARLRLSVAGFKVPCRVWIVEGFPQTVGVNGLKTSRVLLRKQAEERLAAEQGNDARRAT</sequence>
<evidence type="ECO:0000256" key="2">
    <source>
        <dbReference type="ARBA" id="ARBA00026121"/>
    </source>
</evidence>
<dbReference type="SUPFAM" id="SSF56801">
    <property type="entry name" value="Acetyl-CoA synthetase-like"/>
    <property type="match status" value="1"/>
</dbReference>
<dbReference type="Proteomes" id="UP000076825">
    <property type="component" value="Chromosome 1"/>
</dbReference>
<evidence type="ECO:0000313" key="5">
    <source>
        <dbReference type="Proteomes" id="UP000076825"/>
    </source>
</evidence>
<gene>
    <name evidence="4" type="primary">fadK_1</name>
    <name evidence="4" type="ORF">SAMEA3906487_02872</name>
</gene>
<dbReference type="PANTHER" id="PTHR43767">
    <property type="entry name" value="LONG-CHAIN-FATTY-ACID--COA LIGASE"/>
    <property type="match status" value="1"/>
</dbReference>
<dbReference type="RefSeq" id="WP_269447433.1">
    <property type="nucleotide sequence ID" value="NZ_LT546645.1"/>
</dbReference>
<dbReference type="GO" id="GO:0004467">
    <property type="term" value="F:long-chain fatty acid-CoA ligase activity"/>
    <property type="evidence" value="ECO:0007669"/>
    <property type="project" value="UniProtKB-EC"/>
</dbReference>
<dbReference type="PANTHER" id="PTHR43767:SF8">
    <property type="entry name" value="LONG-CHAIN-FATTY-ACID--COA LIGASE"/>
    <property type="match status" value="1"/>
</dbReference>